<dbReference type="AlphaFoldDB" id="C0DU51"/>
<dbReference type="HOGENOM" id="CLU_3308895_0_0_4"/>
<organism evidence="1 2">
    <name type="scientific">Eikenella corrodens ATCC 23834</name>
    <dbReference type="NCBI Taxonomy" id="546274"/>
    <lineage>
        <taxon>Bacteria</taxon>
        <taxon>Pseudomonadati</taxon>
        <taxon>Pseudomonadota</taxon>
        <taxon>Betaproteobacteria</taxon>
        <taxon>Neisseriales</taxon>
        <taxon>Neisseriaceae</taxon>
        <taxon>Eikenella</taxon>
    </lineage>
</organism>
<sequence>MYFQTFPDYAHFEYNVQGRLKACPDEAQTCGPHRFDEPL</sequence>
<name>C0DU51_EIKCO</name>
<dbReference type="Proteomes" id="UP000005837">
    <property type="component" value="Unassembled WGS sequence"/>
</dbReference>
<dbReference type="EMBL" id="ACEA01000017">
    <property type="protein sequence ID" value="EEG24249.1"/>
    <property type="molecule type" value="Genomic_DNA"/>
</dbReference>
<evidence type="ECO:0000313" key="1">
    <source>
        <dbReference type="EMBL" id="EEG24249.1"/>
    </source>
</evidence>
<protein>
    <submittedName>
        <fullName evidence="1">Uncharacterized protein</fullName>
    </submittedName>
</protein>
<comment type="caution">
    <text evidence="1">The sequence shown here is derived from an EMBL/GenBank/DDBJ whole genome shotgun (WGS) entry which is preliminary data.</text>
</comment>
<reference evidence="1 2" key="1">
    <citation type="submission" date="2009-01" db="EMBL/GenBank/DDBJ databases">
        <authorList>
            <person name="Fulton L."/>
            <person name="Clifton S."/>
            <person name="Chinwalla A.T."/>
            <person name="Mitreva M."/>
            <person name="Sodergren E."/>
            <person name="Weinstock G."/>
            <person name="Clifton S."/>
            <person name="Dooling D.J."/>
            <person name="Fulton B."/>
            <person name="Minx P."/>
            <person name="Pepin K.H."/>
            <person name="Johnson M."/>
            <person name="Bhonagiri V."/>
            <person name="Nash W.E."/>
            <person name="Mardis E.R."/>
            <person name="Wilson R.K."/>
        </authorList>
    </citation>
    <scope>NUCLEOTIDE SEQUENCE [LARGE SCALE GENOMIC DNA]</scope>
    <source>
        <strain evidence="1 2">ATCC 23834</strain>
    </source>
</reference>
<evidence type="ECO:0000313" key="2">
    <source>
        <dbReference type="Proteomes" id="UP000005837"/>
    </source>
</evidence>
<accession>C0DU51</accession>
<gene>
    <name evidence="1" type="ORF">EIKCOROL_00882</name>
</gene>
<proteinExistence type="predicted"/>